<feature type="transmembrane region" description="Helical" evidence="1">
    <location>
        <begin position="459"/>
        <end position="481"/>
    </location>
</feature>
<feature type="transmembrane region" description="Helical" evidence="1">
    <location>
        <begin position="27"/>
        <end position="49"/>
    </location>
</feature>
<gene>
    <name evidence="2" type="ORF">BDV29DRAFT_195856</name>
</gene>
<protein>
    <submittedName>
        <fullName evidence="2">Uncharacterized protein</fullName>
    </submittedName>
</protein>
<keyword evidence="1" id="KW-1133">Transmembrane helix</keyword>
<sequence>MVPACEEELDDSKATKKRSWDSKFNDLWIWETLLFFGGVIGLVAIIIVLQQYNGKDIPSWPFGITINTILALITQILTACMVSVVATCLSQSKWIHLKTNARPLVDINIYDSASRGPLGCIVFLALYRLGLRNLAALGALLTILSIGVGPFVQQMTSVNNVRVISDTPASVPKAEAFAGPSGYSDYSPDMIAAIYASLFSTSDANASLASVIPHCPTGNCDFPLFRSLAVCSHCSDLTNLLSEAHLTNVCGFPQYNFALPNGLHIRLQPEPFEAIGKLNSHIPADIMAGAAIQDPEPGQLLNNITATATQLKNNQVHQATIDSYWDPNPGPLIQLKPPKKSNLTASFFEAELGSSNALTRWFSHRLLFNNTRSTYYIPCEDEPDDEGSWDLENADFMQPIQNLGFSEAFARIALGMTNYIRRSNIKALSGPEDSFGDFIIGEPVQGTAWTTQTQIRVQWAWILYPVVLLVLTLIFFATTVLQSRYKKLGAWKSSTLPLLCAGLNENIQQELMASGDPKQVESLANSVKVKIHNREGTRSLLRLDVLDSAPH</sequence>
<proteinExistence type="predicted"/>
<evidence type="ECO:0000256" key="1">
    <source>
        <dbReference type="SAM" id="Phobius"/>
    </source>
</evidence>
<evidence type="ECO:0000313" key="3">
    <source>
        <dbReference type="Proteomes" id="UP000326565"/>
    </source>
</evidence>
<dbReference type="PANTHER" id="PTHR35394">
    <property type="entry name" value="DUF3176 DOMAIN-CONTAINING PROTEIN"/>
    <property type="match status" value="1"/>
</dbReference>
<dbReference type="OrthoDB" id="5376804at2759"/>
<dbReference type="Pfam" id="PF11374">
    <property type="entry name" value="DUF3176"/>
    <property type="match status" value="1"/>
</dbReference>
<dbReference type="EMBL" id="ML732410">
    <property type="protein sequence ID" value="KAB8068202.1"/>
    <property type="molecule type" value="Genomic_DNA"/>
</dbReference>
<feature type="transmembrane region" description="Helical" evidence="1">
    <location>
        <begin position="134"/>
        <end position="152"/>
    </location>
</feature>
<dbReference type="AlphaFoldDB" id="A0A5N5WMF6"/>
<organism evidence="2 3">
    <name type="scientific">Aspergillus leporis</name>
    <dbReference type="NCBI Taxonomy" id="41062"/>
    <lineage>
        <taxon>Eukaryota</taxon>
        <taxon>Fungi</taxon>
        <taxon>Dikarya</taxon>
        <taxon>Ascomycota</taxon>
        <taxon>Pezizomycotina</taxon>
        <taxon>Eurotiomycetes</taxon>
        <taxon>Eurotiomycetidae</taxon>
        <taxon>Eurotiales</taxon>
        <taxon>Aspergillaceae</taxon>
        <taxon>Aspergillus</taxon>
        <taxon>Aspergillus subgen. Circumdati</taxon>
    </lineage>
</organism>
<dbReference type="PANTHER" id="PTHR35394:SF5">
    <property type="entry name" value="DUF3176 DOMAIN-CONTAINING PROTEIN"/>
    <property type="match status" value="1"/>
</dbReference>
<feature type="transmembrane region" description="Helical" evidence="1">
    <location>
        <begin position="69"/>
        <end position="89"/>
    </location>
</feature>
<reference evidence="2 3" key="1">
    <citation type="submission" date="2019-04" db="EMBL/GenBank/DDBJ databases">
        <title>Friends and foes A comparative genomics study of 23 Aspergillus species from section Flavi.</title>
        <authorList>
            <consortium name="DOE Joint Genome Institute"/>
            <person name="Kjaerbolling I."/>
            <person name="Vesth T."/>
            <person name="Frisvad J.C."/>
            <person name="Nybo J.L."/>
            <person name="Theobald S."/>
            <person name="Kildgaard S."/>
            <person name="Isbrandt T."/>
            <person name="Kuo A."/>
            <person name="Sato A."/>
            <person name="Lyhne E.K."/>
            <person name="Kogle M.E."/>
            <person name="Wiebenga A."/>
            <person name="Kun R.S."/>
            <person name="Lubbers R.J."/>
            <person name="Makela M.R."/>
            <person name="Barry K."/>
            <person name="Chovatia M."/>
            <person name="Clum A."/>
            <person name="Daum C."/>
            <person name="Haridas S."/>
            <person name="He G."/>
            <person name="LaButti K."/>
            <person name="Lipzen A."/>
            <person name="Mondo S."/>
            <person name="Riley R."/>
            <person name="Salamov A."/>
            <person name="Simmons B.A."/>
            <person name="Magnuson J.K."/>
            <person name="Henrissat B."/>
            <person name="Mortensen U.H."/>
            <person name="Larsen T.O."/>
            <person name="Devries R.P."/>
            <person name="Grigoriev I.V."/>
            <person name="Machida M."/>
            <person name="Baker S.E."/>
            <person name="Andersen M.R."/>
        </authorList>
    </citation>
    <scope>NUCLEOTIDE SEQUENCE [LARGE SCALE GENOMIC DNA]</scope>
    <source>
        <strain evidence="2 3">CBS 151.66</strain>
    </source>
</reference>
<dbReference type="Proteomes" id="UP000326565">
    <property type="component" value="Unassembled WGS sequence"/>
</dbReference>
<dbReference type="InterPro" id="IPR021514">
    <property type="entry name" value="DUF3176"/>
</dbReference>
<accession>A0A5N5WMF6</accession>
<name>A0A5N5WMF6_9EURO</name>
<keyword evidence="1" id="KW-0472">Membrane</keyword>
<evidence type="ECO:0000313" key="2">
    <source>
        <dbReference type="EMBL" id="KAB8068202.1"/>
    </source>
</evidence>
<keyword evidence="1" id="KW-0812">Transmembrane</keyword>
<keyword evidence="3" id="KW-1185">Reference proteome</keyword>